<reference evidence="2 3" key="1">
    <citation type="submission" date="2019-11" db="EMBL/GenBank/DDBJ databases">
        <title>Pseudooceanicola pacifica sp. nov., isolated from deep-sea sediment of the Pacific Ocean.</title>
        <authorList>
            <person name="Lyu L."/>
        </authorList>
    </citation>
    <scope>NUCLEOTIDE SEQUENCE [LARGE SCALE GENOMIC DNA]</scope>
    <source>
        <strain evidence="2 3">216_PA32_1</strain>
    </source>
</reference>
<feature type="region of interest" description="Disordered" evidence="1">
    <location>
        <begin position="1"/>
        <end position="30"/>
    </location>
</feature>
<dbReference type="Proteomes" id="UP000443843">
    <property type="component" value="Unassembled WGS sequence"/>
</dbReference>
<dbReference type="EMBL" id="WNXQ01000001">
    <property type="protein sequence ID" value="MWB76589.1"/>
    <property type="molecule type" value="Genomic_DNA"/>
</dbReference>
<keyword evidence="3" id="KW-1185">Reference proteome</keyword>
<name>A0A844WCY3_9RHOB</name>
<accession>A0A844WCY3</accession>
<dbReference type="RefSeq" id="WP_160380732.1">
    <property type="nucleotide sequence ID" value="NZ_WNXQ01000001.1"/>
</dbReference>
<protein>
    <submittedName>
        <fullName evidence="2">Uncharacterized protein</fullName>
    </submittedName>
</protein>
<gene>
    <name evidence="2" type="ORF">GLS40_00970</name>
</gene>
<sequence>MSAEQQISARHHNASAIEGPHWEPPSAPLDMPTQVLEAQNRWVDAVLHWLSAPMLRLRG</sequence>
<evidence type="ECO:0000313" key="3">
    <source>
        <dbReference type="Proteomes" id="UP000443843"/>
    </source>
</evidence>
<proteinExistence type="predicted"/>
<evidence type="ECO:0000313" key="2">
    <source>
        <dbReference type="EMBL" id="MWB76589.1"/>
    </source>
</evidence>
<comment type="caution">
    <text evidence="2">The sequence shown here is derived from an EMBL/GenBank/DDBJ whole genome shotgun (WGS) entry which is preliminary data.</text>
</comment>
<dbReference type="AlphaFoldDB" id="A0A844WCY3"/>
<evidence type="ECO:0000256" key="1">
    <source>
        <dbReference type="SAM" id="MobiDB-lite"/>
    </source>
</evidence>
<organism evidence="2 3">
    <name type="scientific">Pseudooceanicola pacificus</name>
    <dbReference type="NCBI Taxonomy" id="2676438"/>
    <lineage>
        <taxon>Bacteria</taxon>
        <taxon>Pseudomonadati</taxon>
        <taxon>Pseudomonadota</taxon>
        <taxon>Alphaproteobacteria</taxon>
        <taxon>Rhodobacterales</taxon>
        <taxon>Paracoccaceae</taxon>
        <taxon>Pseudooceanicola</taxon>
    </lineage>
</organism>